<dbReference type="Proteomes" id="UP001597083">
    <property type="component" value="Unassembled WGS sequence"/>
</dbReference>
<proteinExistence type="predicted"/>
<dbReference type="PANTHER" id="PTHR31806">
    <property type="entry name" value="PURINE-CYTOSINE PERMEASE FCY2-RELATED"/>
    <property type="match status" value="1"/>
</dbReference>
<keyword evidence="1" id="KW-0813">Transport</keyword>
<evidence type="ECO:0008006" key="5">
    <source>
        <dbReference type="Google" id="ProtNLM"/>
    </source>
</evidence>
<feature type="transmembrane region" description="Helical" evidence="2">
    <location>
        <begin position="66"/>
        <end position="84"/>
    </location>
</feature>
<name>A0ABW3CPX8_9ACTN</name>
<evidence type="ECO:0000256" key="2">
    <source>
        <dbReference type="SAM" id="Phobius"/>
    </source>
</evidence>
<accession>A0ABW3CPX8</accession>
<dbReference type="InterPro" id="IPR026030">
    <property type="entry name" value="Pur-cyt_permease_Fcy2/21/22"/>
</dbReference>
<protein>
    <recommendedName>
        <fullName evidence="5">Cytosine permease</fullName>
    </recommendedName>
</protein>
<dbReference type="Gene3D" id="1.10.4160.10">
    <property type="entry name" value="Hydantoin permease"/>
    <property type="match status" value="1"/>
</dbReference>
<reference evidence="4" key="1">
    <citation type="journal article" date="2019" name="Int. J. Syst. Evol. Microbiol.">
        <title>The Global Catalogue of Microorganisms (GCM) 10K type strain sequencing project: providing services to taxonomists for standard genome sequencing and annotation.</title>
        <authorList>
            <consortium name="The Broad Institute Genomics Platform"/>
            <consortium name="The Broad Institute Genome Sequencing Center for Infectious Disease"/>
            <person name="Wu L."/>
            <person name="Ma J."/>
        </authorList>
    </citation>
    <scope>NUCLEOTIDE SEQUENCE [LARGE SCALE GENOMIC DNA]</scope>
    <source>
        <strain evidence="4">JCM 31696</strain>
    </source>
</reference>
<sequence length="200" mass="20925">AAVTIGGDALGDPTGTFTGHMPSLIGNLTLLAVTLGAICANAINIYSGSMSFVTIGIKLPVGLQRAAVALVFGVLGFVAAYFGLEDAGHDYEAFLLIVAYWIAPWLGVVFMDMWLRRGQDIDGLLYDTSHRNLAGPVSMALGIVVSVALFCNQELYVAPVPSSFPGVGDLTPFVGFVLAAAVYGVWKRGLARTSAAPQES</sequence>
<feature type="transmembrane region" description="Helical" evidence="2">
    <location>
        <begin position="132"/>
        <end position="150"/>
    </location>
</feature>
<comment type="caution">
    <text evidence="3">The sequence shown here is derived from an EMBL/GenBank/DDBJ whole genome shotgun (WGS) entry which is preliminary data.</text>
</comment>
<evidence type="ECO:0000256" key="1">
    <source>
        <dbReference type="ARBA" id="ARBA00022448"/>
    </source>
</evidence>
<evidence type="ECO:0000313" key="3">
    <source>
        <dbReference type="EMBL" id="MFD0855987.1"/>
    </source>
</evidence>
<feature type="non-terminal residue" evidence="3">
    <location>
        <position position="1"/>
    </location>
</feature>
<keyword evidence="2" id="KW-1133">Transmembrane helix</keyword>
<evidence type="ECO:0000313" key="4">
    <source>
        <dbReference type="Proteomes" id="UP001597083"/>
    </source>
</evidence>
<keyword evidence="4" id="KW-1185">Reference proteome</keyword>
<keyword evidence="2" id="KW-0472">Membrane</keyword>
<feature type="transmembrane region" description="Helical" evidence="2">
    <location>
        <begin position="170"/>
        <end position="186"/>
    </location>
</feature>
<feature type="transmembrane region" description="Helical" evidence="2">
    <location>
        <begin position="90"/>
        <end position="111"/>
    </location>
</feature>
<gene>
    <name evidence="3" type="ORF">ACFQ07_27355</name>
</gene>
<dbReference type="EMBL" id="JBHTIR010003894">
    <property type="protein sequence ID" value="MFD0855987.1"/>
    <property type="molecule type" value="Genomic_DNA"/>
</dbReference>
<organism evidence="3 4">
    <name type="scientific">Actinomadura adrarensis</name>
    <dbReference type="NCBI Taxonomy" id="1819600"/>
    <lineage>
        <taxon>Bacteria</taxon>
        <taxon>Bacillati</taxon>
        <taxon>Actinomycetota</taxon>
        <taxon>Actinomycetes</taxon>
        <taxon>Streptosporangiales</taxon>
        <taxon>Thermomonosporaceae</taxon>
        <taxon>Actinomadura</taxon>
    </lineage>
</organism>
<keyword evidence="2" id="KW-0812">Transmembrane</keyword>
<feature type="transmembrane region" description="Helical" evidence="2">
    <location>
        <begin position="24"/>
        <end position="46"/>
    </location>
</feature>
<dbReference type="PANTHER" id="PTHR31806:SF1">
    <property type="entry name" value="PURINE-CYTOSINE PERMEASE FCY2-RELATED"/>
    <property type="match status" value="1"/>
</dbReference>